<name>D4K218_9FIRM</name>
<dbReference type="BioCyc" id="FPRA718252:G1375-2645-MONOMER"/>
<dbReference type="HOGENOM" id="CLU_2716479_0_0_9"/>
<dbReference type="KEGG" id="fpr:FP2_30710"/>
<sequence>MTQKGGPCHRGQILLDNAPCQVAAVLDSGALHFQKTKNLLVQYELTGPPVAPPLGELAKPEALTERATGETL</sequence>
<dbReference type="AlphaFoldDB" id="D4K218"/>
<reference evidence="1 2" key="1">
    <citation type="submission" date="2010-03" db="EMBL/GenBank/DDBJ databases">
        <title>The genome sequence of Faecalibacterium prausnitzii L2/6.</title>
        <authorList>
            <consortium name="metaHIT consortium -- http://www.metahit.eu/"/>
            <person name="Pajon A."/>
            <person name="Turner K."/>
            <person name="Parkhill J."/>
            <person name="Duncan S."/>
            <person name="Flint H."/>
        </authorList>
    </citation>
    <scope>NUCLEOTIDE SEQUENCE [LARGE SCALE GENOMIC DNA]</scope>
    <source>
        <strain evidence="2">L2-6</strain>
    </source>
</reference>
<protein>
    <submittedName>
        <fullName evidence="1">Uncharacterized protein</fullName>
    </submittedName>
</protein>
<proteinExistence type="predicted"/>
<gene>
    <name evidence="1" type="ORF">FP2_30710</name>
</gene>
<dbReference type="Proteomes" id="UP000008804">
    <property type="component" value="Chromosome"/>
</dbReference>
<dbReference type="EMBL" id="FP929045">
    <property type="protein sequence ID" value="CBL00317.1"/>
    <property type="molecule type" value="Genomic_DNA"/>
</dbReference>
<evidence type="ECO:0000313" key="2">
    <source>
        <dbReference type="Proteomes" id="UP000008804"/>
    </source>
</evidence>
<keyword evidence="2" id="KW-1185">Reference proteome</keyword>
<accession>D4K218</accession>
<reference evidence="1 2" key="2">
    <citation type="submission" date="2010-03" db="EMBL/GenBank/DDBJ databases">
        <authorList>
            <person name="Pajon A."/>
        </authorList>
    </citation>
    <scope>NUCLEOTIDE SEQUENCE [LARGE SCALE GENOMIC DNA]</scope>
    <source>
        <strain evidence="2">L2-6</strain>
    </source>
</reference>
<organism evidence="1 2">
    <name type="scientific">Faecalibacterium prausnitzii L2-6</name>
    <dbReference type="NCBI Taxonomy" id="718252"/>
    <lineage>
        <taxon>Bacteria</taxon>
        <taxon>Bacillati</taxon>
        <taxon>Bacillota</taxon>
        <taxon>Clostridia</taxon>
        <taxon>Eubacteriales</taxon>
        <taxon>Oscillospiraceae</taxon>
        <taxon>Faecalibacterium</taxon>
    </lineage>
</organism>
<evidence type="ECO:0000313" key="1">
    <source>
        <dbReference type="EMBL" id="CBL00317.1"/>
    </source>
</evidence>